<dbReference type="PANTHER" id="PTHR28680:SF1">
    <property type="entry name" value="CENTROMERE PROTEIN X"/>
    <property type="match status" value="1"/>
</dbReference>
<dbReference type="EMBL" id="JAACFV010000003">
    <property type="protein sequence ID" value="KAF7513865.1"/>
    <property type="molecule type" value="Genomic_DNA"/>
</dbReference>
<dbReference type="AlphaFoldDB" id="A0A8H7E9U7"/>
<dbReference type="PANTHER" id="PTHR28680">
    <property type="entry name" value="CENTROMERE PROTEIN X"/>
    <property type="match status" value="1"/>
</dbReference>
<gene>
    <name evidence="8" type="ORF">GJ744_006479</name>
</gene>
<keyword evidence="3" id="KW-0227">DNA damage</keyword>
<name>A0A8H7E9U7_9EURO</name>
<dbReference type="GO" id="GO:0071821">
    <property type="term" value="C:FANCM-MHF complex"/>
    <property type="evidence" value="ECO:0007669"/>
    <property type="project" value="TreeGrafter"/>
</dbReference>
<evidence type="ECO:0000313" key="9">
    <source>
        <dbReference type="Proteomes" id="UP000606974"/>
    </source>
</evidence>
<keyword evidence="5" id="KW-0234">DNA repair</keyword>
<reference evidence="8" key="1">
    <citation type="submission" date="2020-02" db="EMBL/GenBank/DDBJ databases">
        <authorList>
            <person name="Palmer J.M."/>
        </authorList>
    </citation>
    <scope>NUCLEOTIDE SEQUENCE</scope>
    <source>
        <strain evidence="8">EPUS1.4</strain>
        <tissue evidence="8">Thallus</tissue>
    </source>
</reference>
<keyword evidence="4" id="KW-0238">DNA-binding</keyword>
<keyword evidence="9" id="KW-1185">Reference proteome</keyword>
<comment type="subcellular location">
    <subcellularLocation>
        <location evidence="1">Nucleus</location>
    </subcellularLocation>
</comment>
<dbReference type="InterPro" id="IPR018552">
    <property type="entry name" value="CENP-X"/>
</dbReference>
<dbReference type="OrthoDB" id="2500381at2759"/>
<comment type="similarity">
    <text evidence="2">Belongs to the CENP-X/MHF2 family.</text>
</comment>
<proteinExistence type="inferred from homology"/>
<dbReference type="GO" id="GO:0000712">
    <property type="term" value="P:resolution of meiotic recombination intermediates"/>
    <property type="evidence" value="ECO:0007669"/>
    <property type="project" value="TreeGrafter"/>
</dbReference>
<evidence type="ECO:0000256" key="5">
    <source>
        <dbReference type="ARBA" id="ARBA00023204"/>
    </source>
</evidence>
<dbReference type="GO" id="GO:0003677">
    <property type="term" value="F:DNA binding"/>
    <property type="evidence" value="ECO:0007669"/>
    <property type="project" value="UniProtKB-KW"/>
</dbReference>
<dbReference type="Gene3D" id="6.10.130.30">
    <property type="match status" value="1"/>
</dbReference>
<sequence length="189" mass="20435">MPSTSAAAVTKRKRPAFSPPRPKMSKATRNGASRPSTRKADGRASSSKQSKQNPLTSSTPSESDSTAESEPQSASRSPSPHSEPDYILAEVTHAEAAEDEEPVVPLALVHTLLNYHFSDKDKTRIAQDAKAVIGKYIDTFVREAIARSAFERQGKGAEEAAEGLNGRGDDGWLEVEDLEKMAPQLVLDF</sequence>
<organism evidence="8 9">
    <name type="scientific">Endocarpon pusillum</name>
    <dbReference type="NCBI Taxonomy" id="364733"/>
    <lineage>
        <taxon>Eukaryota</taxon>
        <taxon>Fungi</taxon>
        <taxon>Dikarya</taxon>
        <taxon>Ascomycota</taxon>
        <taxon>Pezizomycotina</taxon>
        <taxon>Eurotiomycetes</taxon>
        <taxon>Chaetothyriomycetidae</taxon>
        <taxon>Verrucariales</taxon>
        <taxon>Verrucariaceae</taxon>
        <taxon>Endocarpon</taxon>
    </lineage>
</organism>
<evidence type="ECO:0000313" key="8">
    <source>
        <dbReference type="EMBL" id="KAF7513865.1"/>
    </source>
</evidence>
<evidence type="ECO:0000256" key="3">
    <source>
        <dbReference type="ARBA" id="ARBA00022763"/>
    </source>
</evidence>
<evidence type="ECO:0008006" key="10">
    <source>
        <dbReference type="Google" id="ProtNLM"/>
    </source>
</evidence>
<dbReference type="GO" id="GO:0006281">
    <property type="term" value="P:DNA repair"/>
    <property type="evidence" value="ECO:0007669"/>
    <property type="project" value="UniProtKB-KW"/>
</dbReference>
<dbReference type="Proteomes" id="UP000606974">
    <property type="component" value="Unassembled WGS sequence"/>
</dbReference>
<dbReference type="Pfam" id="PF09415">
    <property type="entry name" value="CENP-X"/>
    <property type="match status" value="1"/>
</dbReference>
<dbReference type="GO" id="GO:0051382">
    <property type="term" value="P:kinetochore assembly"/>
    <property type="evidence" value="ECO:0007669"/>
    <property type="project" value="InterPro"/>
</dbReference>
<feature type="compositionally biased region" description="Polar residues" evidence="7">
    <location>
        <begin position="44"/>
        <end position="80"/>
    </location>
</feature>
<dbReference type="CDD" id="cd22921">
    <property type="entry name" value="HFD_CENP-X"/>
    <property type="match status" value="1"/>
</dbReference>
<evidence type="ECO:0000256" key="7">
    <source>
        <dbReference type="SAM" id="MobiDB-lite"/>
    </source>
</evidence>
<evidence type="ECO:0000256" key="4">
    <source>
        <dbReference type="ARBA" id="ARBA00023125"/>
    </source>
</evidence>
<evidence type="ECO:0000256" key="6">
    <source>
        <dbReference type="ARBA" id="ARBA00023242"/>
    </source>
</evidence>
<protein>
    <recommendedName>
        <fullName evidence="10">Centromere protein X</fullName>
    </recommendedName>
</protein>
<evidence type="ECO:0000256" key="1">
    <source>
        <dbReference type="ARBA" id="ARBA00004123"/>
    </source>
</evidence>
<keyword evidence="6" id="KW-0539">Nucleus</keyword>
<comment type="caution">
    <text evidence="8">The sequence shown here is derived from an EMBL/GenBank/DDBJ whole genome shotgun (WGS) entry which is preliminary data.</text>
</comment>
<evidence type="ECO:0000256" key="2">
    <source>
        <dbReference type="ARBA" id="ARBA00009359"/>
    </source>
</evidence>
<dbReference type="GO" id="GO:0031297">
    <property type="term" value="P:replication fork processing"/>
    <property type="evidence" value="ECO:0007669"/>
    <property type="project" value="TreeGrafter"/>
</dbReference>
<accession>A0A8H7E9U7</accession>
<feature type="region of interest" description="Disordered" evidence="7">
    <location>
        <begin position="1"/>
        <end position="99"/>
    </location>
</feature>